<feature type="domain" description="Cyclin C-terminal" evidence="8">
    <location>
        <begin position="210"/>
        <end position="330"/>
    </location>
</feature>
<reference evidence="9" key="1">
    <citation type="submission" date="2022-04" db="EMBL/GenBank/DDBJ databases">
        <title>Carnegiea gigantea Genome sequencing and assembly v2.</title>
        <authorList>
            <person name="Copetti D."/>
            <person name="Sanderson M.J."/>
            <person name="Burquez A."/>
            <person name="Wojciechowski M.F."/>
        </authorList>
    </citation>
    <scope>NUCLEOTIDE SEQUENCE</scope>
    <source>
        <strain evidence="9">SGP5-SGP5p</strain>
        <tissue evidence="9">Aerial part</tissue>
    </source>
</reference>
<dbReference type="FunFam" id="1.10.472.10:FF:000034">
    <property type="entry name" value="D2/4-type cyclin"/>
    <property type="match status" value="1"/>
</dbReference>
<organism evidence="9 10">
    <name type="scientific">Carnegiea gigantea</name>
    <dbReference type="NCBI Taxonomy" id="171969"/>
    <lineage>
        <taxon>Eukaryota</taxon>
        <taxon>Viridiplantae</taxon>
        <taxon>Streptophyta</taxon>
        <taxon>Embryophyta</taxon>
        <taxon>Tracheophyta</taxon>
        <taxon>Spermatophyta</taxon>
        <taxon>Magnoliopsida</taxon>
        <taxon>eudicotyledons</taxon>
        <taxon>Gunneridae</taxon>
        <taxon>Pentapetalae</taxon>
        <taxon>Caryophyllales</taxon>
        <taxon>Cactineae</taxon>
        <taxon>Cactaceae</taxon>
        <taxon>Cactoideae</taxon>
        <taxon>Echinocereeae</taxon>
        <taxon>Carnegiea</taxon>
    </lineage>
</organism>
<dbReference type="PROSITE" id="PS00292">
    <property type="entry name" value="CYCLINS"/>
    <property type="match status" value="1"/>
</dbReference>
<keyword evidence="10" id="KW-1185">Reference proteome</keyword>
<dbReference type="GO" id="GO:0051301">
    <property type="term" value="P:cell division"/>
    <property type="evidence" value="ECO:0007669"/>
    <property type="project" value="UniProtKB-KW"/>
</dbReference>
<evidence type="ECO:0000259" key="8">
    <source>
        <dbReference type="SMART" id="SM01332"/>
    </source>
</evidence>
<dbReference type="CDD" id="cd20544">
    <property type="entry name" value="CYCLIN_AtCycD-like_rpt2"/>
    <property type="match status" value="1"/>
</dbReference>
<feature type="compositionally biased region" description="Low complexity" evidence="6">
    <location>
        <begin position="336"/>
        <end position="352"/>
    </location>
</feature>
<name>A0A9Q1KK72_9CARY</name>
<dbReference type="InterPro" id="IPR013763">
    <property type="entry name" value="Cyclin-like_dom"/>
</dbReference>
<dbReference type="InterPro" id="IPR006671">
    <property type="entry name" value="Cyclin_N"/>
</dbReference>
<proteinExistence type="inferred from homology"/>
<sequence length="366" mass="39999">MAPSFDCPVSSLLCAEEDTSIFGDDSYGGFVNDFEIGEGDNGNQPNLNQDHSWIGGGGAAGGVGFAGCLPVQLLNEDCLAAMFEKENHHLPGLDYLRRLKGGDLDLEARNQAIDWIQKVHSHYRFGALCLYLSINYMDRFLSVYQLPGKAWMIQLLAVACLSIAAKMEETEVPLSLDLQVGEAKSIFEAKTIQRMELLVLGTLKWRMQAVTPFSFIDHFLYKMNGDRIPPTTLIFQSIQLIQSTSKGIELLEFKPSEIAAAVAISVTEETQIVEHPVIKALSFLSDHVEKERLIKCVELINGLKGVSGSASASVPQSPIGVLDAACLSYKSDDTDTSTPSASSANSTRNSPATKRRKLDKIPQLQL</sequence>
<dbReference type="InterPro" id="IPR036915">
    <property type="entry name" value="Cyclin-like_sf"/>
</dbReference>
<dbReference type="InterPro" id="IPR048258">
    <property type="entry name" value="Cyclins_cyclin-box"/>
</dbReference>
<keyword evidence="2" id="KW-0132">Cell division</keyword>
<evidence type="ECO:0000256" key="6">
    <source>
        <dbReference type="SAM" id="MobiDB-lite"/>
    </source>
</evidence>
<accession>A0A9Q1KK72</accession>
<dbReference type="Pfam" id="PF00134">
    <property type="entry name" value="Cyclin_N"/>
    <property type="match status" value="1"/>
</dbReference>
<evidence type="ECO:0000256" key="5">
    <source>
        <dbReference type="RuleBase" id="RU000383"/>
    </source>
</evidence>
<dbReference type="PANTHER" id="PTHR10177">
    <property type="entry name" value="CYCLINS"/>
    <property type="match status" value="1"/>
</dbReference>
<gene>
    <name evidence="9" type="ORF">Cgig2_029457</name>
</gene>
<dbReference type="Proteomes" id="UP001153076">
    <property type="component" value="Unassembled WGS sequence"/>
</dbReference>
<dbReference type="Pfam" id="PF02984">
    <property type="entry name" value="Cyclin_C"/>
    <property type="match status" value="1"/>
</dbReference>
<evidence type="ECO:0000256" key="2">
    <source>
        <dbReference type="ARBA" id="ARBA00022618"/>
    </source>
</evidence>
<protein>
    <recommendedName>
        <fullName evidence="11">Cyclin N-terminal domain-containing protein</fullName>
    </recommendedName>
</protein>
<dbReference type="Gene3D" id="1.10.472.10">
    <property type="entry name" value="Cyclin-like"/>
    <property type="match status" value="2"/>
</dbReference>
<comment type="similarity">
    <text evidence="1">Belongs to the cyclin family. Cyclin D subfamily.</text>
</comment>
<evidence type="ECO:0008006" key="11">
    <source>
        <dbReference type="Google" id="ProtNLM"/>
    </source>
</evidence>
<dbReference type="FunFam" id="1.10.472.10:FF:000040">
    <property type="entry name" value="D6-type cyclin"/>
    <property type="match status" value="1"/>
</dbReference>
<dbReference type="SUPFAM" id="SSF47954">
    <property type="entry name" value="Cyclin-like"/>
    <property type="match status" value="2"/>
</dbReference>
<keyword evidence="3 5" id="KW-0195">Cyclin</keyword>
<dbReference type="SMART" id="SM00385">
    <property type="entry name" value="CYCLIN"/>
    <property type="match status" value="1"/>
</dbReference>
<dbReference type="SMART" id="SM01332">
    <property type="entry name" value="Cyclin_C"/>
    <property type="match status" value="1"/>
</dbReference>
<evidence type="ECO:0000256" key="4">
    <source>
        <dbReference type="ARBA" id="ARBA00023306"/>
    </source>
</evidence>
<dbReference type="CDD" id="cd20543">
    <property type="entry name" value="CYCLIN_AtCycD-like_rpt1"/>
    <property type="match status" value="1"/>
</dbReference>
<comment type="caution">
    <text evidence="9">The sequence shown here is derived from an EMBL/GenBank/DDBJ whole genome shotgun (WGS) entry which is preliminary data.</text>
</comment>
<evidence type="ECO:0000313" key="10">
    <source>
        <dbReference type="Proteomes" id="UP001153076"/>
    </source>
</evidence>
<feature type="region of interest" description="Disordered" evidence="6">
    <location>
        <begin position="331"/>
        <end position="366"/>
    </location>
</feature>
<evidence type="ECO:0000259" key="7">
    <source>
        <dbReference type="SMART" id="SM00385"/>
    </source>
</evidence>
<dbReference type="OrthoDB" id="5590282at2759"/>
<dbReference type="EMBL" id="JAKOGI010000080">
    <property type="protein sequence ID" value="KAJ8445085.1"/>
    <property type="molecule type" value="Genomic_DNA"/>
</dbReference>
<dbReference type="InterPro" id="IPR004367">
    <property type="entry name" value="Cyclin_C-dom"/>
</dbReference>
<evidence type="ECO:0000256" key="3">
    <source>
        <dbReference type="ARBA" id="ARBA00023127"/>
    </source>
</evidence>
<evidence type="ECO:0000256" key="1">
    <source>
        <dbReference type="ARBA" id="ARBA00009065"/>
    </source>
</evidence>
<dbReference type="InterPro" id="IPR039361">
    <property type="entry name" value="Cyclin"/>
</dbReference>
<evidence type="ECO:0000313" key="9">
    <source>
        <dbReference type="EMBL" id="KAJ8445085.1"/>
    </source>
</evidence>
<feature type="domain" description="Cyclin-like" evidence="7">
    <location>
        <begin position="114"/>
        <end position="201"/>
    </location>
</feature>
<keyword evidence="4" id="KW-0131">Cell cycle</keyword>
<dbReference type="AlphaFoldDB" id="A0A9Q1KK72"/>